<evidence type="ECO:0000256" key="12">
    <source>
        <dbReference type="ARBA" id="ARBA00023018"/>
    </source>
</evidence>
<keyword evidence="11 18" id="KW-1133">Transmembrane helix</keyword>
<dbReference type="InterPro" id="IPR008590">
    <property type="entry name" value="TMEM_230/134"/>
</dbReference>
<dbReference type="GO" id="GO:0005769">
    <property type="term" value="C:early endosome"/>
    <property type="evidence" value="ECO:0007669"/>
    <property type="project" value="UniProtKB-SubCell"/>
</dbReference>
<keyword evidence="20" id="KW-1185">Reference proteome</keyword>
<dbReference type="GO" id="GO:0055037">
    <property type="term" value="C:recycling endosome"/>
    <property type="evidence" value="ECO:0007669"/>
    <property type="project" value="UniProtKB-SubCell"/>
</dbReference>
<dbReference type="InterPro" id="IPR044234">
    <property type="entry name" value="TMEM230"/>
</dbReference>
<evidence type="ECO:0000313" key="19">
    <source>
        <dbReference type="EMBL" id="CAD8078551.1"/>
    </source>
</evidence>
<organism evidence="19 20">
    <name type="scientific">Paramecium primaurelia</name>
    <dbReference type="NCBI Taxonomy" id="5886"/>
    <lineage>
        <taxon>Eukaryota</taxon>
        <taxon>Sar</taxon>
        <taxon>Alveolata</taxon>
        <taxon>Ciliophora</taxon>
        <taxon>Intramacronucleata</taxon>
        <taxon>Oligohymenophorea</taxon>
        <taxon>Peniculida</taxon>
        <taxon>Parameciidae</taxon>
        <taxon>Paramecium</taxon>
    </lineage>
</organism>
<evidence type="ECO:0000256" key="1">
    <source>
        <dbReference type="ARBA" id="ARBA00004141"/>
    </source>
</evidence>
<dbReference type="GO" id="GO:0005770">
    <property type="term" value="C:late endosome"/>
    <property type="evidence" value="ECO:0007669"/>
    <property type="project" value="UniProtKB-SubCell"/>
</dbReference>
<dbReference type="AlphaFoldDB" id="A0A8S1MJB2"/>
<dbReference type="GO" id="GO:0005776">
    <property type="term" value="C:autophagosome"/>
    <property type="evidence" value="ECO:0007669"/>
    <property type="project" value="UniProtKB-SubCell"/>
</dbReference>
<comment type="similarity">
    <text evidence="8">Belongs to the TMEM134/TMEM230 family.</text>
</comment>
<evidence type="ECO:0000256" key="17">
    <source>
        <dbReference type="ARBA" id="ARBA00024088"/>
    </source>
</evidence>
<dbReference type="GO" id="GO:0005794">
    <property type="term" value="C:Golgi apparatus"/>
    <property type="evidence" value="ECO:0007669"/>
    <property type="project" value="UniProtKB-SubCell"/>
</dbReference>
<dbReference type="PANTHER" id="PTHR15664:SF6">
    <property type="entry name" value="TRANSMEMBRANE PROTEIN 230"/>
    <property type="match status" value="1"/>
</dbReference>
<evidence type="ECO:0000256" key="14">
    <source>
        <dbReference type="ARBA" id="ARBA00023136"/>
    </source>
</evidence>
<evidence type="ECO:0000256" key="16">
    <source>
        <dbReference type="ARBA" id="ARBA00024003"/>
    </source>
</evidence>
<sequence>MNLKPHKLGQIDEFELQNTSKEDSHITISSLKEQQLFHLNAIPKKIIAITIMLTILGITFLIIGLLLLIKQPSNYDQYLPLLFIGILMTIPGIYYSYKIIQFANSRSRQEQEQIIQELPIDY</sequence>
<keyword evidence="10" id="KW-0967">Endosome</keyword>
<keyword evidence="9 18" id="KW-0812">Transmembrane</keyword>
<feature type="transmembrane region" description="Helical" evidence="18">
    <location>
        <begin position="81"/>
        <end position="100"/>
    </location>
</feature>
<evidence type="ECO:0000256" key="3">
    <source>
        <dbReference type="ARBA" id="ARBA00004234"/>
    </source>
</evidence>
<dbReference type="GO" id="GO:0016020">
    <property type="term" value="C:membrane"/>
    <property type="evidence" value="ECO:0007669"/>
    <property type="project" value="UniProtKB-SubCell"/>
</dbReference>
<dbReference type="EMBL" id="CAJJDM010000061">
    <property type="protein sequence ID" value="CAD8078551.1"/>
    <property type="molecule type" value="Genomic_DNA"/>
</dbReference>
<evidence type="ECO:0000256" key="11">
    <source>
        <dbReference type="ARBA" id="ARBA00022989"/>
    </source>
</evidence>
<feature type="transmembrane region" description="Helical" evidence="18">
    <location>
        <begin position="46"/>
        <end position="69"/>
    </location>
</feature>
<evidence type="ECO:0000256" key="9">
    <source>
        <dbReference type="ARBA" id="ARBA00022692"/>
    </source>
</evidence>
<keyword evidence="15" id="KW-0968">Cytoplasmic vesicle</keyword>
<dbReference type="Proteomes" id="UP000688137">
    <property type="component" value="Unassembled WGS sequence"/>
</dbReference>
<dbReference type="Pfam" id="PF05915">
    <property type="entry name" value="TMEM_230_134"/>
    <property type="match status" value="1"/>
</dbReference>
<evidence type="ECO:0000256" key="8">
    <source>
        <dbReference type="ARBA" id="ARBA00007743"/>
    </source>
</evidence>
<dbReference type="OMA" id="YKIIQFA"/>
<evidence type="ECO:0000256" key="4">
    <source>
        <dbReference type="ARBA" id="ARBA00004412"/>
    </source>
</evidence>
<evidence type="ECO:0000256" key="6">
    <source>
        <dbReference type="ARBA" id="ARBA00004601"/>
    </source>
</evidence>
<proteinExistence type="inferred from homology"/>
<accession>A0A8S1MJB2</accession>
<reference evidence="19" key="1">
    <citation type="submission" date="2021-01" db="EMBL/GenBank/DDBJ databases">
        <authorList>
            <consortium name="Genoscope - CEA"/>
            <person name="William W."/>
        </authorList>
    </citation>
    <scope>NUCLEOTIDE SEQUENCE</scope>
</reference>
<evidence type="ECO:0000256" key="5">
    <source>
        <dbReference type="ARBA" id="ARBA00004419"/>
    </source>
</evidence>
<comment type="function">
    <text evidence="16">Involved in trafficking and recycling of synaptic vesicles.</text>
</comment>
<evidence type="ECO:0000313" key="20">
    <source>
        <dbReference type="Proteomes" id="UP000688137"/>
    </source>
</evidence>
<comment type="caution">
    <text evidence="19">The sequence shown here is derived from an EMBL/GenBank/DDBJ whole genome shotgun (WGS) entry which is preliminary data.</text>
</comment>
<evidence type="ECO:0000256" key="18">
    <source>
        <dbReference type="SAM" id="Phobius"/>
    </source>
</evidence>
<evidence type="ECO:0000256" key="10">
    <source>
        <dbReference type="ARBA" id="ARBA00022753"/>
    </source>
</evidence>
<gene>
    <name evidence="19" type="ORF">PPRIM_AZ9-3.1.T0600116</name>
</gene>
<evidence type="ECO:0000256" key="2">
    <source>
        <dbReference type="ARBA" id="ARBA00004172"/>
    </source>
</evidence>
<dbReference type="PANTHER" id="PTHR15664">
    <property type="entry name" value="C20ORF30 PROTEIN"/>
    <property type="match status" value="1"/>
</dbReference>
<protein>
    <recommendedName>
        <fullName evidence="17">Transmembrane protein 230</fullName>
    </recommendedName>
</protein>
<name>A0A8S1MJB2_PARPR</name>
<keyword evidence="13" id="KW-0333">Golgi apparatus</keyword>
<evidence type="ECO:0000256" key="15">
    <source>
        <dbReference type="ARBA" id="ARBA00023329"/>
    </source>
</evidence>
<evidence type="ECO:0000256" key="13">
    <source>
        <dbReference type="ARBA" id="ARBA00023034"/>
    </source>
</evidence>
<keyword evidence="12" id="KW-0770">Synapse</keyword>
<evidence type="ECO:0000256" key="7">
    <source>
        <dbReference type="ARBA" id="ARBA00004603"/>
    </source>
</evidence>
<comment type="subcellular location">
    <subcellularLocation>
        <location evidence="5">Cytoplasmic vesicle</location>
        <location evidence="5">Autophagosome</location>
    </subcellularLocation>
    <subcellularLocation>
        <location evidence="3">Cytoplasmic vesicle</location>
        <location evidence="3">Secretory vesicle</location>
        <location evidence="3">Synaptic vesicle</location>
    </subcellularLocation>
    <subcellularLocation>
        <location evidence="4">Early endosome</location>
    </subcellularLocation>
    <subcellularLocation>
        <location evidence="6">Golgi apparatus</location>
        <location evidence="6">trans-Golgi network</location>
    </subcellularLocation>
    <subcellularLocation>
        <location evidence="7">Late endosome</location>
    </subcellularLocation>
    <subcellularLocation>
        <location evidence="1">Membrane</location>
        <topology evidence="1">Multi-pass membrane protein</topology>
    </subcellularLocation>
    <subcellularLocation>
        <location evidence="2">Recycling endosome</location>
    </subcellularLocation>
</comment>
<keyword evidence="14 18" id="KW-0472">Membrane</keyword>